<evidence type="ECO:0000256" key="6">
    <source>
        <dbReference type="ARBA" id="ARBA00022801"/>
    </source>
</evidence>
<dbReference type="InterPro" id="IPR041636">
    <property type="entry name" value="RNase_J_C"/>
</dbReference>
<comment type="caution">
    <text evidence="10">Lacks conserved residue(s) required for the propagation of feature annotation.</text>
</comment>
<dbReference type="GO" id="GO:0004534">
    <property type="term" value="F:5'-3' RNA exonuclease activity"/>
    <property type="evidence" value="ECO:0007669"/>
    <property type="project" value="UniProtKB-UniRule"/>
</dbReference>
<keyword evidence="9 10" id="KW-0694">RNA-binding</keyword>
<keyword evidence="7" id="KW-0862">Zinc</keyword>
<protein>
    <recommendedName>
        <fullName evidence="10">Ribonuclease J</fullName>
        <shortName evidence="10">RNase J</shortName>
        <ecNumber evidence="10">3.1.-.-</ecNumber>
    </recommendedName>
</protein>
<feature type="domain" description="Metallo-beta-lactamase" evidence="12">
    <location>
        <begin position="96"/>
        <end position="291"/>
    </location>
</feature>
<dbReference type="STRING" id="84135.GCA_001052115_00910"/>
<comment type="subunit">
    <text evidence="10">Homodimer, may be a subunit of the RNA degradosome.</text>
</comment>
<dbReference type="Gene3D" id="3.60.15.10">
    <property type="entry name" value="Ribonuclease Z/Hydroxyacylglutathione hydrolase-like"/>
    <property type="match status" value="1"/>
</dbReference>
<keyword evidence="8 10" id="KW-0269">Exonuclease</keyword>
<dbReference type="Pfam" id="PF17770">
    <property type="entry name" value="RNase_J_C"/>
    <property type="match status" value="1"/>
</dbReference>
<dbReference type="InterPro" id="IPR036866">
    <property type="entry name" value="RibonucZ/Hydroxyglut_hydro"/>
</dbReference>
<evidence type="ECO:0000259" key="12">
    <source>
        <dbReference type="SMART" id="SM00849"/>
    </source>
</evidence>
<comment type="function">
    <text evidence="10">An RNase that has 5'-3' exonuclease and possibly endonuclease activity. Involved in maturation of rRNA and in some organisms also mRNA maturation and/or decay.</text>
</comment>
<sequence>MDNNNNISIAKNLQSSKRKNTQAKQRNNKKIDKSKNTKVVAKKKANERVITKQSEIKNIKSNKKDSNPLINLKGNRSKKNIAKIRITPLGGVEEVAKNMYMVEIADEIFVLDAGLMFPETEMIGIDAVIPDISYLVRNKQKVKGIFLSNGHVSSMGAIPYIIDKLKCPVYGSKLTIDLLKNHLKHLGIKRRIKFYYVKENNKYEFNNANVTFFKTTYSMPDSLGICIETSQGNIVYTGEFKFDQSVSKEYKSDIVKISTLGQKGVLALLSDSSNANVKGYNVPENEAAEQIDNAFYKANKRIIVTCYASNFLTISHIVKAALTQNRKILLLGEAIQNSINTARDMKYLNIEDENLISIENLKDYPQNEICILSSGDQGEPIEAMKNMAEKKIKGIQIDEGDTIMIAATPSPNMEVMLFQTLNLLVKLGAHVVTASKRLHAASHATREELKMMLNMLMPKHFIPVQGEFRNLRKHAEIAEETGVSKENIHILQKGTTLEISGNKTKTIPNNVPIGNVLVDGRGIGDVEDSVLKDRKVLSNDGIFVTSYAISRKEKTLVGRPCIQTKGFVYVKKSAELIKEAEEKVIDYLENNPIKNIRECAAVKAEIRNMLASLLYDNTKRKPIIIVNFSLV</sequence>
<organism evidence="13 14">
    <name type="scientific">Gemella sanguinis</name>
    <dbReference type="NCBI Taxonomy" id="84135"/>
    <lineage>
        <taxon>Bacteria</taxon>
        <taxon>Bacillati</taxon>
        <taxon>Bacillota</taxon>
        <taxon>Bacilli</taxon>
        <taxon>Bacillales</taxon>
        <taxon>Gemellaceae</taxon>
        <taxon>Gemella</taxon>
    </lineage>
</organism>
<dbReference type="Gene3D" id="3.40.50.10710">
    <property type="entry name" value="Metallo-hydrolase/oxidoreductase"/>
    <property type="match status" value="1"/>
</dbReference>
<feature type="compositionally biased region" description="Polar residues" evidence="11">
    <location>
        <begin position="1"/>
        <end position="15"/>
    </location>
</feature>
<dbReference type="InterPro" id="IPR001279">
    <property type="entry name" value="Metallo-B-lactamas"/>
</dbReference>
<keyword evidence="5 10" id="KW-0255">Endonuclease</keyword>
<evidence type="ECO:0000256" key="11">
    <source>
        <dbReference type="SAM" id="MobiDB-lite"/>
    </source>
</evidence>
<comment type="similarity">
    <text evidence="10">Belongs to the metallo-beta-lactamase superfamily. RNA-metabolizing metallo-beta-lactamase-like family. Bacterial RNase J subfamily.</text>
</comment>
<evidence type="ECO:0000313" key="13">
    <source>
        <dbReference type="EMBL" id="PMC52005.1"/>
    </source>
</evidence>
<keyword evidence="1 10" id="KW-0963">Cytoplasm</keyword>
<dbReference type="GO" id="GO:0003723">
    <property type="term" value="F:RNA binding"/>
    <property type="evidence" value="ECO:0007669"/>
    <property type="project" value="UniProtKB-UniRule"/>
</dbReference>
<dbReference type="GO" id="GO:0005737">
    <property type="term" value="C:cytoplasm"/>
    <property type="evidence" value="ECO:0007669"/>
    <property type="project" value="UniProtKB-SubCell"/>
</dbReference>
<keyword evidence="3 10" id="KW-0540">Nuclease</keyword>
<evidence type="ECO:0000256" key="10">
    <source>
        <dbReference type="HAMAP-Rule" id="MF_01491"/>
    </source>
</evidence>
<dbReference type="EC" id="3.1.-.-" evidence="10"/>
<dbReference type="Pfam" id="PF00753">
    <property type="entry name" value="Lactamase_B"/>
    <property type="match status" value="1"/>
</dbReference>
<accession>A0A2N6SDH3</accession>
<dbReference type="GO" id="GO:0008270">
    <property type="term" value="F:zinc ion binding"/>
    <property type="evidence" value="ECO:0007669"/>
    <property type="project" value="InterPro"/>
</dbReference>
<dbReference type="OrthoDB" id="9758375at2"/>
<dbReference type="SMART" id="SM00849">
    <property type="entry name" value="Lactamase_B"/>
    <property type="match status" value="1"/>
</dbReference>
<dbReference type="Pfam" id="PF22505">
    <property type="entry name" value="RNase_J_b_CASP"/>
    <property type="match status" value="1"/>
</dbReference>
<dbReference type="AlphaFoldDB" id="A0A2N6SDH3"/>
<dbReference type="SUPFAM" id="SSF56281">
    <property type="entry name" value="Metallo-hydrolase/oxidoreductase"/>
    <property type="match status" value="1"/>
</dbReference>
<proteinExistence type="inferred from homology"/>
<comment type="caution">
    <text evidence="13">The sequence shown here is derived from an EMBL/GenBank/DDBJ whole genome shotgun (WGS) entry which is preliminary data.</text>
</comment>
<evidence type="ECO:0000256" key="1">
    <source>
        <dbReference type="ARBA" id="ARBA00022490"/>
    </source>
</evidence>
<dbReference type="Gene3D" id="3.10.20.580">
    <property type="match status" value="1"/>
</dbReference>
<evidence type="ECO:0000256" key="2">
    <source>
        <dbReference type="ARBA" id="ARBA00022552"/>
    </source>
</evidence>
<dbReference type="InterPro" id="IPR055132">
    <property type="entry name" value="RNase_J_b_CASP"/>
</dbReference>
<dbReference type="InterPro" id="IPR004613">
    <property type="entry name" value="RNase_J"/>
</dbReference>
<evidence type="ECO:0000256" key="3">
    <source>
        <dbReference type="ARBA" id="ARBA00022722"/>
    </source>
</evidence>
<dbReference type="Pfam" id="PF07521">
    <property type="entry name" value="RMMBL"/>
    <property type="match status" value="1"/>
</dbReference>
<dbReference type="CDD" id="cd07714">
    <property type="entry name" value="RNaseJ_MBL-fold"/>
    <property type="match status" value="1"/>
</dbReference>
<dbReference type="InterPro" id="IPR030854">
    <property type="entry name" value="RNase_J_bac"/>
</dbReference>
<keyword evidence="6 10" id="KW-0378">Hydrolase</keyword>
<evidence type="ECO:0000256" key="5">
    <source>
        <dbReference type="ARBA" id="ARBA00022759"/>
    </source>
</evidence>
<feature type="region of interest" description="Disordered" evidence="11">
    <location>
        <begin position="1"/>
        <end position="37"/>
    </location>
</feature>
<reference evidence="13 14" key="1">
    <citation type="submission" date="2017-09" db="EMBL/GenBank/DDBJ databases">
        <title>Bacterial strain isolated from the female urinary microbiota.</title>
        <authorList>
            <person name="Thomas-White K."/>
            <person name="Kumar N."/>
            <person name="Forster S."/>
            <person name="Putonti C."/>
            <person name="Lawley T."/>
            <person name="Wolfe A.J."/>
        </authorList>
    </citation>
    <scope>NUCLEOTIDE SEQUENCE [LARGE SCALE GENOMIC DNA]</scope>
    <source>
        <strain evidence="13 14">UMB0186</strain>
    </source>
</reference>
<name>A0A2N6SDH3_9BACL</name>
<dbReference type="NCBIfam" id="TIGR00649">
    <property type="entry name" value="MG423"/>
    <property type="match status" value="1"/>
</dbReference>
<dbReference type="PANTHER" id="PTHR43694:SF4">
    <property type="entry name" value="RIBONUCLEASE J 2"/>
    <property type="match status" value="1"/>
</dbReference>
<keyword evidence="4" id="KW-0479">Metal-binding</keyword>
<dbReference type="Proteomes" id="UP000235670">
    <property type="component" value="Unassembled WGS sequence"/>
</dbReference>
<dbReference type="RefSeq" id="WP_102190133.1">
    <property type="nucleotide sequence ID" value="NZ_CAUTAO010000001.1"/>
</dbReference>
<dbReference type="InterPro" id="IPR011108">
    <property type="entry name" value="RMMBL"/>
</dbReference>
<gene>
    <name evidence="10" type="primary">rnj</name>
    <name evidence="13" type="ORF">CJ218_07330</name>
</gene>
<dbReference type="PANTHER" id="PTHR43694">
    <property type="entry name" value="RIBONUCLEASE J"/>
    <property type="match status" value="1"/>
</dbReference>
<evidence type="ECO:0000256" key="8">
    <source>
        <dbReference type="ARBA" id="ARBA00022839"/>
    </source>
</evidence>
<keyword evidence="2 10" id="KW-0698">rRNA processing</keyword>
<dbReference type="GO" id="GO:0006364">
    <property type="term" value="P:rRNA processing"/>
    <property type="evidence" value="ECO:0007669"/>
    <property type="project" value="UniProtKB-UniRule"/>
</dbReference>
<dbReference type="InterPro" id="IPR042173">
    <property type="entry name" value="RNase_J_2"/>
</dbReference>
<evidence type="ECO:0000313" key="14">
    <source>
        <dbReference type="Proteomes" id="UP000235670"/>
    </source>
</evidence>
<evidence type="ECO:0000256" key="4">
    <source>
        <dbReference type="ARBA" id="ARBA00022723"/>
    </source>
</evidence>
<dbReference type="GO" id="GO:0004521">
    <property type="term" value="F:RNA endonuclease activity"/>
    <property type="evidence" value="ECO:0007669"/>
    <property type="project" value="UniProtKB-UniRule"/>
</dbReference>
<evidence type="ECO:0000256" key="7">
    <source>
        <dbReference type="ARBA" id="ARBA00022833"/>
    </source>
</evidence>
<dbReference type="HAMAP" id="MF_01491">
    <property type="entry name" value="RNase_J_bact"/>
    <property type="match status" value="1"/>
</dbReference>
<evidence type="ECO:0000256" key="9">
    <source>
        <dbReference type="ARBA" id="ARBA00022884"/>
    </source>
</evidence>
<dbReference type="EMBL" id="PNGT01000008">
    <property type="protein sequence ID" value="PMC52005.1"/>
    <property type="molecule type" value="Genomic_DNA"/>
</dbReference>
<comment type="subcellular location">
    <subcellularLocation>
        <location evidence="10">Cytoplasm</location>
    </subcellularLocation>
</comment>